<protein>
    <submittedName>
        <fullName evidence="8">Acetoacetyl-CoA synthetase</fullName>
    </submittedName>
</protein>
<dbReference type="InterPro" id="IPR042099">
    <property type="entry name" value="ANL_N_sf"/>
</dbReference>
<reference evidence="8 9" key="1">
    <citation type="submission" date="2016-10" db="EMBL/GenBank/DDBJ databases">
        <authorList>
            <person name="de Groot N.N."/>
        </authorList>
    </citation>
    <scope>NUCLEOTIDE SEQUENCE [LARGE SCALE GENOMIC DNA]</scope>
    <source>
        <strain evidence="8 9">DSM 12130</strain>
    </source>
</reference>
<comment type="similarity">
    <text evidence="1">Belongs to the ATP-dependent AMP-binding enzyme family.</text>
</comment>
<dbReference type="NCBIfam" id="NF002937">
    <property type="entry name" value="PRK03584.1"/>
    <property type="match status" value="1"/>
</dbReference>
<evidence type="ECO:0000256" key="3">
    <source>
        <dbReference type="ARBA" id="ARBA00022741"/>
    </source>
</evidence>
<proteinExistence type="inferred from homology"/>
<dbReference type="InterPro" id="IPR025110">
    <property type="entry name" value="AMP-bd_C"/>
</dbReference>
<evidence type="ECO:0000313" key="8">
    <source>
        <dbReference type="EMBL" id="SDP30033.1"/>
    </source>
</evidence>
<feature type="domain" description="AMP-dependent synthetase/ligase" evidence="5">
    <location>
        <begin position="97"/>
        <end position="467"/>
    </location>
</feature>
<dbReference type="InterPro" id="IPR045851">
    <property type="entry name" value="AMP-bd_C_sf"/>
</dbReference>
<dbReference type="SUPFAM" id="SSF56801">
    <property type="entry name" value="Acetyl-CoA synthetase-like"/>
    <property type="match status" value="1"/>
</dbReference>
<organism evidence="8 9">
    <name type="scientific">Desulforhopalus singaporensis</name>
    <dbReference type="NCBI Taxonomy" id="91360"/>
    <lineage>
        <taxon>Bacteria</taxon>
        <taxon>Pseudomonadati</taxon>
        <taxon>Thermodesulfobacteriota</taxon>
        <taxon>Desulfobulbia</taxon>
        <taxon>Desulfobulbales</taxon>
        <taxon>Desulfocapsaceae</taxon>
        <taxon>Desulforhopalus</taxon>
    </lineage>
</organism>
<name>A0A1H0RKI7_9BACT</name>
<keyword evidence="9" id="KW-1185">Reference proteome</keyword>
<dbReference type="EMBL" id="FNJI01000015">
    <property type="protein sequence ID" value="SDP30033.1"/>
    <property type="molecule type" value="Genomic_DNA"/>
</dbReference>
<dbReference type="GO" id="GO:0030729">
    <property type="term" value="F:acetoacetate-CoA ligase activity"/>
    <property type="evidence" value="ECO:0007669"/>
    <property type="project" value="InterPro"/>
</dbReference>
<evidence type="ECO:0000256" key="4">
    <source>
        <dbReference type="ARBA" id="ARBA00022840"/>
    </source>
</evidence>
<dbReference type="InterPro" id="IPR032387">
    <property type="entry name" value="ACAS_N"/>
</dbReference>
<dbReference type="Gene3D" id="3.40.50.12780">
    <property type="entry name" value="N-terminal domain of ligase-like"/>
    <property type="match status" value="1"/>
</dbReference>
<evidence type="ECO:0000259" key="5">
    <source>
        <dbReference type="Pfam" id="PF00501"/>
    </source>
</evidence>
<dbReference type="PANTHER" id="PTHR42921">
    <property type="entry name" value="ACETOACETYL-COA SYNTHETASE"/>
    <property type="match status" value="1"/>
</dbReference>
<evidence type="ECO:0000313" key="9">
    <source>
        <dbReference type="Proteomes" id="UP000199073"/>
    </source>
</evidence>
<dbReference type="GO" id="GO:0006629">
    <property type="term" value="P:lipid metabolic process"/>
    <property type="evidence" value="ECO:0007669"/>
    <property type="project" value="InterPro"/>
</dbReference>
<dbReference type="InterPro" id="IPR005914">
    <property type="entry name" value="Acac_CoA_synth"/>
</dbReference>
<dbReference type="OrthoDB" id="9801302at2"/>
<keyword evidence="2" id="KW-0436">Ligase</keyword>
<dbReference type="NCBIfam" id="TIGR01217">
    <property type="entry name" value="ac_ac_CoA_syn"/>
    <property type="match status" value="1"/>
</dbReference>
<evidence type="ECO:0000256" key="2">
    <source>
        <dbReference type="ARBA" id="ARBA00022598"/>
    </source>
</evidence>
<keyword evidence="4" id="KW-0067">ATP-binding</keyword>
<sequence length="647" mass="71769">MSNPVPLWSPSEDRISKSLLSRFISHVNLVCDASVTDYTTLYQWSLNEKEQFWSAVWQFCGVKGDAGQRLLVNGADIEKAVWFPDAKLNFAENLLSRTDDEVAIYFRAEDRVSSTLSWKELGVQVASLAKWMKARGVKKKDVVAGYLPNIPESVVAMLAATSIGAIWTSTSPDFGVESVVERFSQTSPKILICADGYFYSGKTIDVREKIVAIKDKLPSLEQTVVVDLVGFERNVPGQRWEEILLHNRASEIEFVRVGFNDPVYILYSSGTTGKPKCIAHKVGGVVLQHFKELMLHSDVKPGDKVFYFTTCGWMMWNWLVSALGCRASIVLYDGSPFYPDADVLWDYAQEAGVTLFGTSAKYIDALKKNGLSPGKNHNLQTLKTLCSTGSVLVPESFGYVYEEIKKDLCLASISGGTDIVSCFVLGCPILPVYAGESQCRGLGMAVEVFDEDGNALVGEKGELVCRTTFPSQPACFWGDESGEKYHKAYFARYDNVWHHGDFVRLSTSGGVTIYGRSDATLNPAGVRIGTAEIYRCVEQLEKVQESLAIGQDWDNDVRVVLFVVLRPGVVLDRELEQAIRATVFKNCSPRHVPAKIVQVGELPRTKSGKIVELAVREVVHNRAVKNIGALANPEALRQFENIDRLQH</sequence>
<dbReference type="InterPro" id="IPR000873">
    <property type="entry name" value="AMP-dep_synth/lig_dom"/>
</dbReference>
<gene>
    <name evidence="8" type="ORF">SAMN05660330_02346</name>
</gene>
<dbReference type="InterPro" id="IPR020845">
    <property type="entry name" value="AMP-binding_CS"/>
</dbReference>
<dbReference type="Pfam" id="PF00501">
    <property type="entry name" value="AMP-binding"/>
    <property type="match status" value="1"/>
</dbReference>
<dbReference type="RefSeq" id="WP_092223020.1">
    <property type="nucleotide sequence ID" value="NZ_FNJI01000015.1"/>
</dbReference>
<dbReference type="Pfam" id="PF13193">
    <property type="entry name" value="AMP-binding_C"/>
    <property type="match status" value="1"/>
</dbReference>
<dbReference type="CDD" id="cd05943">
    <property type="entry name" value="AACS"/>
    <property type="match status" value="1"/>
</dbReference>
<accession>A0A1H0RKI7</accession>
<evidence type="ECO:0000259" key="7">
    <source>
        <dbReference type="Pfam" id="PF16177"/>
    </source>
</evidence>
<feature type="domain" description="Acetyl-coenzyme A synthetase N-terminal" evidence="7">
    <location>
        <begin position="38"/>
        <end position="93"/>
    </location>
</feature>
<evidence type="ECO:0000259" key="6">
    <source>
        <dbReference type="Pfam" id="PF13193"/>
    </source>
</evidence>
<dbReference type="PANTHER" id="PTHR42921:SF1">
    <property type="entry name" value="ACETOACETYL-COA SYNTHETASE"/>
    <property type="match status" value="1"/>
</dbReference>
<dbReference type="GO" id="GO:0005524">
    <property type="term" value="F:ATP binding"/>
    <property type="evidence" value="ECO:0007669"/>
    <property type="project" value="UniProtKB-KW"/>
</dbReference>
<keyword evidence="3" id="KW-0547">Nucleotide-binding</keyword>
<feature type="domain" description="AMP-binding enzyme C-terminal" evidence="6">
    <location>
        <begin position="540"/>
        <end position="609"/>
    </location>
</feature>
<dbReference type="Gene3D" id="3.30.300.30">
    <property type="match status" value="1"/>
</dbReference>
<dbReference type="Pfam" id="PF16177">
    <property type="entry name" value="ACAS_N"/>
    <property type="match status" value="1"/>
</dbReference>
<dbReference type="AlphaFoldDB" id="A0A1H0RKI7"/>
<dbReference type="PROSITE" id="PS00455">
    <property type="entry name" value="AMP_BINDING"/>
    <property type="match status" value="1"/>
</dbReference>
<dbReference type="STRING" id="91360.SAMN05660330_02346"/>
<dbReference type="Proteomes" id="UP000199073">
    <property type="component" value="Unassembled WGS sequence"/>
</dbReference>
<evidence type="ECO:0000256" key="1">
    <source>
        <dbReference type="ARBA" id="ARBA00006432"/>
    </source>
</evidence>